<dbReference type="InterPro" id="IPR012660">
    <property type="entry name" value="YiiD_C"/>
</dbReference>
<dbReference type="CDD" id="cd04301">
    <property type="entry name" value="NAT_SF"/>
    <property type="match status" value="1"/>
</dbReference>
<dbReference type="GO" id="GO:0016787">
    <property type="term" value="F:hydrolase activity"/>
    <property type="evidence" value="ECO:0007669"/>
    <property type="project" value="UniProtKB-KW"/>
</dbReference>
<evidence type="ECO:0000313" key="3">
    <source>
        <dbReference type="EMBL" id="MDU0112090.1"/>
    </source>
</evidence>
<evidence type="ECO:0000256" key="1">
    <source>
        <dbReference type="ARBA" id="ARBA00022679"/>
    </source>
</evidence>
<dbReference type="InterPro" id="IPR029069">
    <property type="entry name" value="HotDog_dom_sf"/>
</dbReference>
<keyword evidence="3" id="KW-0012">Acyltransferase</keyword>
<dbReference type="InterPro" id="IPR000182">
    <property type="entry name" value="GNAT_dom"/>
</dbReference>
<dbReference type="PANTHER" id="PTHR13947:SF37">
    <property type="entry name" value="LD18367P"/>
    <property type="match status" value="1"/>
</dbReference>
<dbReference type="Pfam" id="PF09500">
    <property type="entry name" value="YiiD_C"/>
    <property type="match status" value="1"/>
</dbReference>
<accession>A0ABU3QXE7</accession>
<dbReference type="SUPFAM" id="SSF54637">
    <property type="entry name" value="Thioesterase/thiol ester dehydrase-isomerase"/>
    <property type="match status" value="1"/>
</dbReference>
<dbReference type="SUPFAM" id="SSF55729">
    <property type="entry name" value="Acyl-CoA N-acyltransferases (Nat)"/>
    <property type="match status" value="1"/>
</dbReference>
<sequence length="319" mass="36629">MYQVVAPQTEQEWEHYYEIRWQVLRAPLQQPRGSEKDEYEQHAWHRMVIDEQGNVVGVARLHLVSTDEGQIRYMAVIEQHRRKGLATVMLESLEAIARQESVKRVILNARTSATNFYENLGYQVTGDAPEIFGQIPHVQMCKPLDEVEVIIRNPQWCLDLQNIWHQQIPITQLMGIRVYQYTGTTFETRAALNPNMNLHGTMFAGSIYSLATLTGWGLVHLMMKEQKIEGDIVLADADIHYHKPVTELPRSIANFENIEGDFLPLEENKKARITVQVEVLDDMTPVAKFVGQYVVMPKKQISQLIAIAGLYYLTAFANH</sequence>
<organism evidence="3 4">
    <name type="scientific">Psychrosphaera aquimarina</name>
    <dbReference type="NCBI Taxonomy" id="2044854"/>
    <lineage>
        <taxon>Bacteria</taxon>
        <taxon>Pseudomonadati</taxon>
        <taxon>Pseudomonadota</taxon>
        <taxon>Gammaproteobacteria</taxon>
        <taxon>Alteromonadales</taxon>
        <taxon>Pseudoalteromonadaceae</taxon>
        <taxon>Psychrosphaera</taxon>
    </lineage>
</organism>
<name>A0ABU3QXE7_9GAMM</name>
<feature type="domain" description="N-acetyltransferase" evidence="2">
    <location>
        <begin position="3"/>
        <end position="145"/>
    </location>
</feature>
<dbReference type="GO" id="GO:0016746">
    <property type="term" value="F:acyltransferase activity"/>
    <property type="evidence" value="ECO:0007669"/>
    <property type="project" value="UniProtKB-KW"/>
</dbReference>
<keyword evidence="1 3" id="KW-0808">Transferase</keyword>
<dbReference type="Gene3D" id="3.10.129.10">
    <property type="entry name" value="Hotdog Thioesterase"/>
    <property type="match status" value="1"/>
</dbReference>
<evidence type="ECO:0000259" key="2">
    <source>
        <dbReference type="PROSITE" id="PS51186"/>
    </source>
</evidence>
<dbReference type="Proteomes" id="UP001257914">
    <property type="component" value="Unassembled WGS sequence"/>
</dbReference>
<dbReference type="EMBL" id="JAWCUA010000003">
    <property type="protein sequence ID" value="MDU0112090.1"/>
    <property type="molecule type" value="Genomic_DNA"/>
</dbReference>
<proteinExistence type="predicted"/>
<dbReference type="RefSeq" id="WP_315945907.1">
    <property type="nucleotide sequence ID" value="NZ_JAWCUA010000003.1"/>
</dbReference>
<gene>
    <name evidence="3" type="ORF">RT723_03560</name>
</gene>
<dbReference type="EC" id="2.3.1.-" evidence="3"/>
<dbReference type="PROSITE" id="PS51186">
    <property type="entry name" value="GNAT"/>
    <property type="match status" value="1"/>
</dbReference>
<keyword evidence="4" id="KW-1185">Reference proteome</keyword>
<comment type="caution">
    <text evidence="3">The sequence shown here is derived from an EMBL/GenBank/DDBJ whole genome shotgun (WGS) entry which is preliminary data.</text>
</comment>
<dbReference type="Gene3D" id="3.40.630.30">
    <property type="match status" value="1"/>
</dbReference>
<dbReference type="InterPro" id="IPR016181">
    <property type="entry name" value="Acyl_CoA_acyltransferase"/>
</dbReference>
<reference evidence="3 4" key="1">
    <citation type="submission" date="2023-10" db="EMBL/GenBank/DDBJ databases">
        <title>Psychrosphaera aquimaarina strain SW33 isolated from seawater.</title>
        <authorList>
            <person name="Bayburt H."/>
            <person name="Kim J.M."/>
            <person name="Choi B.J."/>
            <person name="Jeon C.O."/>
        </authorList>
    </citation>
    <scope>NUCLEOTIDE SEQUENCE [LARGE SCALE GENOMIC DNA]</scope>
    <source>
        <strain evidence="3 4">KCTC 52743</strain>
    </source>
</reference>
<dbReference type="Pfam" id="PF00583">
    <property type="entry name" value="Acetyltransf_1"/>
    <property type="match status" value="1"/>
</dbReference>
<dbReference type="PANTHER" id="PTHR13947">
    <property type="entry name" value="GNAT FAMILY N-ACETYLTRANSFERASE"/>
    <property type="match status" value="1"/>
</dbReference>
<evidence type="ECO:0000313" key="4">
    <source>
        <dbReference type="Proteomes" id="UP001257914"/>
    </source>
</evidence>
<dbReference type="EC" id="3.1.2.-" evidence="3"/>
<protein>
    <submittedName>
        <fullName evidence="3">Bifunctional GNAT family N-acetyltransferase/hotdog fold thioesterase</fullName>
        <ecNumber evidence="3">2.3.1.-</ecNumber>
        <ecNumber evidence="3">3.1.2.-</ecNumber>
    </submittedName>
</protein>
<dbReference type="NCBIfam" id="TIGR02447">
    <property type="entry name" value="yiiD_Cterm"/>
    <property type="match status" value="1"/>
</dbReference>
<keyword evidence="3" id="KW-0378">Hydrolase</keyword>
<dbReference type="InterPro" id="IPR050769">
    <property type="entry name" value="NAT_camello-type"/>
</dbReference>